<evidence type="ECO:0000259" key="2">
    <source>
        <dbReference type="PROSITE" id="PS50234"/>
    </source>
</evidence>
<dbReference type="InterPro" id="IPR002035">
    <property type="entry name" value="VWF_A"/>
</dbReference>
<evidence type="ECO:0000256" key="1">
    <source>
        <dbReference type="SAM" id="MobiDB-lite"/>
    </source>
</evidence>
<dbReference type="GO" id="GO:0005829">
    <property type="term" value="C:cytosol"/>
    <property type="evidence" value="ECO:0007669"/>
    <property type="project" value="TreeGrafter"/>
</dbReference>
<feature type="compositionally biased region" description="Basic and acidic residues" evidence="1">
    <location>
        <begin position="308"/>
        <end position="340"/>
    </location>
</feature>
<dbReference type="Proteomes" id="UP000187209">
    <property type="component" value="Unassembled WGS sequence"/>
</dbReference>
<dbReference type="GO" id="GO:0005634">
    <property type="term" value="C:nucleus"/>
    <property type="evidence" value="ECO:0007669"/>
    <property type="project" value="TreeGrafter"/>
</dbReference>
<accession>A0A1R2CBI8</accession>
<feature type="compositionally biased region" description="Basic and acidic residues" evidence="1">
    <location>
        <begin position="218"/>
        <end position="229"/>
    </location>
</feature>
<evidence type="ECO:0000313" key="4">
    <source>
        <dbReference type="Proteomes" id="UP000187209"/>
    </source>
</evidence>
<name>A0A1R2CBI8_9CILI</name>
<dbReference type="AlphaFoldDB" id="A0A1R2CBI8"/>
<dbReference type="GO" id="GO:0008540">
    <property type="term" value="C:proteasome regulatory particle, base subcomplex"/>
    <property type="evidence" value="ECO:0007669"/>
    <property type="project" value="TreeGrafter"/>
</dbReference>
<feature type="region of interest" description="Disordered" evidence="1">
    <location>
        <begin position="307"/>
        <end position="340"/>
    </location>
</feature>
<dbReference type="InterPro" id="IPR036465">
    <property type="entry name" value="vWFA_dom_sf"/>
</dbReference>
<proteinExistence type="predicted"/>
<evidence type="ECO:0000313" key="3">
    <source>
        <dbReference type="EMBL" id="OMJ86367.1"/>
    </source>
</evidence>
<organism evidence="3 4">
    <name type="scientific">Stentor coeruleus</name>
    <dbReference type="NCBI Taxonomy" id="5963"/>
    <lineage>
        <taxon>Eukaryota</taxon>
        <taxon>Sar</taxon>
        <taxon>Alveolata</taxon>
        <taxon>Ciliophora</taxon>
        <taxon>Postciliodesmatophora</taxon>
        <taxon>Heterotrichea</taxon>
        <taxon>Heterotrichida</taxon>
        <taxon>Stentoridae</taxon>
        <taxon>Stentor</taxon>
    </lineage>
</organism>
<keyword evidence="4" id="KW-1185">Reference proteome</keyword>
<dbReference type="PANTHER" id="PTHR10223">
    <property type="entry name" value="26S PROTEASOME NON-ATPASE REGULATORY SUBUNIT 4"/>
    <property type="match status" value="1"/>
</dbReference>
<dbReference type="SUPFAM" id="SSF53300">
    <property type="entry name" value="vWA-like"/>
    <property type="match status" value="1"/>
</dbReference>
<dbReference type="Gene3D" id="3.40.50.410">
    <property type="entry name" value="von Willebrand factor, type A domain"/>
    <property type="match status" value="1"/>
</dbReference>
<dbReference type="Gene3D" id="1.10.287.3990">
    <property type="match status" value="1"/>
</dbReference>
<dbReference type="GO" id="GO:0031593">
    <property type="term" value="F:polyubiquitin modification-dependent protein binding"/>
    <property type="evidence" value="ECO:0007669"/>
    <property type="project" value="TreeGrafter"/>
</dbReference>
<dbReference type="PROSITE" id="PS50234">
    <property type="entry name" value="VWFA"/>
    <property type="match status" value="1"/>
</dbReference>
<comment type="caution">
    <text evidence="3">The sequence shown here is derived from an EMBL/GenBank/DDBJ whole genome shotgun (WGS) entry which is preliminary data.</text>
</comment>
<reference evidence="3 4" key="1">
    <citation type="submission" date="2016-11" db="EMBL/GenBank/DDBJ databases">
        <title>The macronuclear genome of Stentor coeruleus: a giant cell with tiny introns.</title>
        <authorList>
            <person name="Slabodnick M."/>
            <person name="Ruby J.G."/>
            <person name="Reiff S.B."/>
            <person name="Swart E.C."/>
            <person name="Gosai S."/>
            <person name="Prabakaran S."/>
            <person name="Witkowska E."/>
            <person name="Larue G.E."/>
            <person name="Fisher S."/>
            <person name="Freeman R.M."/>
            <person name="Gunawardena J."/>
            <person name="Chu W."/>
            <person name="Stover N.A."/>
            <person name="Gregory B.D."/>
            <person name="Nowacki M."/>
            <person name="Derisi J."/>
            <person name="Roy S.W."/>
            <person name="Marshall W.F."/>
            <person name="Sood P."/>
        </authorList>
    </citation>
    <scope>NUCLEOTIDE SEQUENCE [LARGE SCALE GENOMIC DNA]</scope>
    <source>
        <strain evidence="3">WM001</strain>
    </source>
</reference>
<sequence>MEATVICIDNSEYARNGDYSPNRWESQQEAVNMIAGTKTNENPGNSVGVLAMAGTRAEVLVSPTNDMAKILQAMYDIKIHGNIDFYSSLQIAQLALKHRPNKEQRQRIIAFVCSPVHHDSEKFRQIGHSLRRNNIALDIVCFGCMEEIEKLQELQKNVNNGDNSHFISVPPGLGLLCDALVNTPVLHGGSGQMFEEHGGIDPSLDPELATALRLSLEEQKKKQEDEGTKVEAPAVSAAAEDEEEKLLQEAIRMSLMCDNEQKVEEKLVEGTEDVKEQDHFENADFLKDMLTSVEGVDMNDPTIQETLKILKMEGREEKKEGEKEDKKDDVMDEDKKNSDS</sequence>
<feature type="region of interest" description="Disordered" evidence="1">
    <location>
        <begin position="218"/>
        <end position="241"/>
    </location>
</feature>
<dbReference type="OrthoDB" id="1731724at2759"/>
<dbReference type="GO" id="GO:0043161">
    <property type="term" value="P:proteasome-mediated ubiquitin-dependent protein catabolic process"/>
    <property type="evidence" value="ECO:0007669"/>
    <property type="project" value="TreeGrafter"/>
</dbReference>
<gene>
    <name evidence="3" type="ORF">SteCoe_12160</name>
</gene>
<dbReference type="EMBL" id="MPUH01000208">
    <property type="protein sequence ID" value="OMJ86367.1"/>
    <property type="molecule type" value="Genomic_DNA"/>
</dbReference>
<dbReference type="Pfam" id="PF13519">
    <property type="entry name" value="VWA_2"/>
    <property type="match status" value="1"/>
</dbReference>
<feature type="domain" description="VWFA" evidence="2">
    <location>
        <begin position="3"/>
        <end position="184"/>
    </location>
</feature>
<dbReference type="PANTHER" id="PTHR10223:SF0">
    <property type="entry name" value="26S PROTEASOME NON-ATPASE REGULATORY SUBUNIT 4"/>
    <property type="match status" value="1"/>
</dbReference>
<dbReference type="FunFam" id="3.40.50.410:FF:000005">
    <property type="entry name" value="26S proteasome non-ATPase regulatory subunit 4"/>
    <property type="match status" value="1"/>
</dbReference>
<protein>
    <recommendedName>
        <fullName evidence="2">VWFA domain-containing protein</fullName>
    </recommendedName>
</protein>
<dbReference type="InterPro" id="IPR027040">
    <property type="entry name" value="PSMD4"/>
</dbReference>